<dbReference type="PATRIC" id="fig|1160705.3.peg.4466"/>
<evidence type="ECO:0000256" key="1">
    <source>
        <dbReference type="SAM" id="MobiDB-lite"/>
    </source>
</evidence>
<dbReference type="EMBL" id="AMLP01000134">
    <property type="protein sequence ID" value="ELS54456.1"/>
    <property type="molecule type" value="Genomic_DNA"/>
</dbReference>
<protein>
    <recommendedName>
        <fullName evidence="5">Secreted protein</fullName>
    </recommendedName>
</protein>
<feature type="chain" id="PRO_5039310868" description="Secreted protein" evidence="2">
    <location>
        <begin position="20"/>
        <end position="222"/>
    </location>
</feature>
<feature type="compositionally biased region" description="Low complexity" evidence="1">
    <location>
        <begin position="31"/>
        <end position="45"/>
    </location>
</feature>
<accession>L8PA40</accession>
<feature type="region of interest" description="Disordered" evidence="1">
    <location>
        <begin position="22"/>
        <end position="56"/>
    </location>
</feature>
<gene>
    <name evidence="3" type="ORF">STVIR_4515</name>
</gene>
<dbReference type="AlphaFoldDB" id="L8PA40"/>
<reference evidence="3 4" key="1">
    <citation type="journal article" date="2013" name="Genome Announc.">
        <title>Draft Genome Sequence of Streptomyces viridochromogenes Strain Tu57, Producer of Avilamycin.</title>
        <authorList>
            <person name="Gruning B.A."/>
            <person name="Erxleben A."/>
            <person name="Hahnlein A."/>
            <person name="Gunther S."/>
        </authorList>
    </citation>
    <scope>NUCLEOTIDE SEQUENCE [LARGE SCALE GENOMIC DNA]</scope>
    <source>
        <strain evidence="3 4">Tue57</strain>
    </source>
</reference>
<dbReference type="RefSeq" id="WP_003999861.1">
    <property type="nucleotide sequence ID" value="NZ_AMLP01000134.1"/>
</dbReference>
<keyword evidence="2" id="KW-0732">Signal</keyword>
<dbReference type="Proteomes" id="UP000011205">
    <property type="component" value="Unassembled WGS sequence"/>
</dbReference>
<organism evidence="3 4">
    <name type="scientific">Streptomyces viridochromogenes Tue57</name>
    <dbReference type="NCBI Taxonomy" id="1160705"/>
    <lineage>
        <taxon>Bacteria</taxon>
        <taxon>Bacillati</taxon>
        <taxon>Actinomycetota</taxon>
        <taxon>Actinomycetes</taxon>
        <taxon>Kitasatosporales</taxon>
        <taxon>Streptomycetaceae</taxon>
        <taxon>Streptomyces</taxon>
    </lineage>
</organism>
<evidence type="ECO:0000256" key="2">
    <source>
        <dbReference type="SAM" id="SignalP"/>
    </source>
</evidence>
<proteinExistence type="predicted"/>
<comment type="caution">
    <text evidence="3">The sequence shown here is derived from an EMBL/GenBank/DDBJ whole genome shotgun (WGS) entry which is preliminary data.</text>
</comment>
<name>L8PA40_STRVR</name>
<sequence length="222" mass="22807">MKVKAGGAVLVTMVLAALAGCGGSPSGGSEGSAETETGAERASTAPASGVPASAQARLSPVDLQNRWWTWAMSEPERTNPVADEDGSECARNQPQDVWFLAGTFGTQAERTCGIPDGVPVAVPLVNLMGDPADCADFMSTAKGSAVLDGEQVDSETIRGEAISVRGVADNPVTGTDERFTATGCGLWVQLPPLERGKHTLAIRGQAQDFSVAVDYSLTVGAA</sequence>
<feature type="signal peptide" evidence="2">
    <location>
        <begin position="1"/>
        <end position="19"/>
    </location>
</feature>
<evidence type="ECO:0000313" key="4">
    <source>
        <dbReference type="Proteomes" id="UP000011205"/>
    </source>
</evidence>
<evidence type="ECO:0000313" key="3">
    <source>
        <dbReference type="EMBL" id="ELS54456.1"/>
    </source>
</evidence>
<dbReference type="PROSITE" id="PS51257">
    <property type="entry name" value="PROKAR_LIPOPROTEIN"/>
    <property type="match status" value="1"/>
</dbReference>
<evidence type="ECO:0008006" key="5">
    <source>
        <dbReference type="Google" id="ProtNLM"/>
    </source>
</evidence>